<dbReference type="Gene3D" id="3.40.50.150">
    <property type="entry name" value="Vaccinia Virus protein VP39"/>
    <property type="match status" value="1"/>
</dbReference>
<organism evidence="1">
    <name type="scientific">marine metagenome</name>
    <dbReference type="NCBI Taxonomy" id="408172"/>
    <lineage>
        <taxon>unclassified sequences</taxon>
        <taxon>metagenomes</taxon>
        <taxon>ecological metagenomes</taxon>
    </lineage>
</organism>
<dbReference type="EMBL" id="UINC01069872">
    <property type="protein sequence ID" value="SVC03588.1"/>
    <property type="molecule type" value="Genomic_DNA"/>
</dbReference>
<dbReference type="SUPFAM" id="SSF53335">
    <property type="entry name" value="S-adenosyl-L-methionine-dependent methyltransferases"/>
    <property type="match status" value="1"/>
</dbReference>
<reference evidence="1" key="1">
    <citation type="submission" date="2018-05" db="EMBL/GenBank/DDBJ databases">
        <authorList>
            <person name="Lanie J.A."/>
            <person name="Ng W.-L."/>
            <person name="Kazmierczak K.M."/>
            <person name="Andrzejewski T.M."/>
            <person name="Davidsen T.M."/>
            <person name="Wayne K.J."/>
            <person name="Tettelin H."/>
            <person name="Glass J.I."/>
            <person name="Rusch D."/>
            <person name="Podicherti R."/>
            <person name="Tsui H.-C.T."/>
            <person name="Winkler M.E."/>
        </authorList>
    </citation>
    <scope>NUCLEOTIDE SEQUENCE</scope>
</reference>
<gene>
    <name evidence="1" type="ORF">METZ01_LOCUS256442</name>
</gene>
<accession>A0A382IVK8</accession>
<dbReference type="AlphaFoldDB" id="A0A382IVK8"/>
<dbReference type="Pfam" id="PF13489">
    <property type="entry name" value="Methyltransf_23"/>
    <property type="match status" value="1"/>
</dbReference>
<evidence type="ECO:0008006" key="2">
    <source>
        <dbReference type="Google" id="ProtNLM"/>
    </source>
</evidence>
<protein>
    <recommendedName>
        <fullName evidence="2">Methyltransferase type 11 domain-containing protein</fullName>
    </recommendedName>
</protein>
<sequence>MKIIHFGEIYRLISFHYYFTKQEIDISGLRVLDVGFNKGVFRWYFNDVLKCSNYSGVEIDKKFLNIYPNTFYHNFEKNKLKKYYDFIFCSHVLEHINNDSDFLINMVHSLNNENGKILLRVPMPTDEKVYFRKYNSKRHQDDEHERDGYTLTELNGLLSNVGLKVEKYYFCMGGLSLAIHTLFEIFRDYQIRFQRVFQIPYIFFSIIDIYFLKTTSSSDLLVLAVKVPKK</sequence>
<evidence type="ECO:0000313" key="1">
    <source>
        <dbReference type="EMBL" id="SVC03588.1"/>
    </source>
</evidence>
<name>A0A382IVK8_9ZZZZ</name>
<proteinExistence type="predicted"/>
<dbReference type="InterPro" id="IPR029063">
    <property type="entry name" value="SAM-dependent_MTases_sf"/>
</dbReference>